<dbReference type="EMBL" id="CP054856">
    <property type="protein sequence ID" value="QVM85248.1"/>
    <property type="molecule type" value="Genomic_DNA"/>
</dbReference>
<evidence type="ECO:0000313" key="3">
    <source>
        <dbReference type="Proteomes" id="UP000677126"/>
    </source>
</evidence>
<proteinExistence type="predicted"/>
<protein>
    <submittedName>
        <fullName evidence="2">SDR family NAD(P)-dependent oxidoreductase</fullName>
    </submittedName>
</protein>
<organism evidence="2 3">
    <name type="scientific">Novosphingobium decolorationis</name>
    <dbReference type="NCBI Taxonomy" id="2698673"/>
    <lineage>
        <taxon>Bacteria</taxon>
        <taxon>Pseudomonadati</taxon>
        <taxon>Pseudomonadota</taxon>
        <taxon>Alphaproteobacteria</taxon>
        <taxon>Sphingomonadales</taxon>
        <taxon>Sphingomonadaceae</taxon>
        <taxon>Novosphingobium</taxon>
    </lineage>
</organism>
<dbReference type="PANTHER" id="PTHR12126:SF11">
    <property type="entry name" value="NADH DEHYDROGENASE [UBIQUINONE] 1 ALPHA SUBCOMPLEX SUBUNIT 9, MITOCHONDRIAL"/>
    <property type="match status" value="1"/>
</dbReference>
<accession>A0ABX8E7Z4</accession>
<dbReference type="Proteomes" id="UP000677126">
    <property type="component" value="Chromosome"/>
</dbReference>
<keyword evidence="3" id="KW-1185">Reference proteome</keyword>
<dbReference type="Pfam" id="PF13460">
    <property type="entry name" value="NAD_binding_10"/>
    <property type="match status" value="1"/>
</dbReference>
<sequence length="318" mass="32955">MSMSPTDTLYGKIVTILGGSGFVGKHLAQELLERGARVRIASRHPEKAFSIKALGDLGTVQFARCDVTKPDSLAAVLTGSDAVVNLVGAFKGKLDDIQGEGVGAIAAAAKAAGAASFVHVSAIGADAGSDVAYARTKAEGEAAALAAFPEATIVRPAVIFAPDDQFVMMFGRMMSSMPVLPIFAPEAKLQPVFVDDVAAAIANAAGDPFAFGGKTFELAGPEVVTMRGLNARIARAENREPSFIELSDGLGGLIAALPFTPISTDQYKLLKAGSVASGAAPGLEDLGVTPRPMGLFLERWMTQFRKHGRFGAKHPSAA</sequence>
<dbReference type="SUPFAM" id="SSF51735">
    <property type="entry name" value="NAD(P)-binding Rossmann-fold domains"/>
    <property type="match status" value="1"/>
</dbReference>
<dbReference type="InterPro" id="IPR036291">
    <property type="entry name" value="NAD(P)-bd_dom_sf"/>
</dbReference>
<dbReference type="PANTHER" id="PTHR12126">
    <property type="entry name" value="NADH-UBIQUINONE OXIDOREDUCTASE 39 KDA SUBUNIT-RELATED"/>
    <property type="match status" value="1"/>
</dbReference>
<dbReference type="InterPro" id="IPR016040">
    <property type="entry name" value="NAD(P)-bd_dom"/>
</dbReference>
<dbReference type="Gene3D" id="3.40.50.720">
    <property type="entry name" value="NAD(P)-binding Rossmann-like Domain"/>
    <property type="match status" value="1"/>
</dbReference>
<reference evidence="2 3" key="1">
    <citation type="journal article" date="2021" name="Int. J. Syst. Evol. Microbiol.">
        <title>Novosphingobium decolorationis sp. nov., an aniline blue-decolourizing bacterium isolated from East Pacific sediment.</title>
        <authorList>
            <person name="Chen X."/>
            <person name="Dong B."/>
            <person name="Chen T."/>
            <person name="Ren N."/>
            <person name="Wang J."/>
            <person name="Xu Y."/>
            <person name="Yang J."/>
            <person name="Zhu S."/>
            <person name="Chen J."/>
        </authorList>
    </citation>
    <scope>NUCLEOTIDE SEQUENCE [LARGE SCALE GENOMIC DNA]</scope>
    <source>
        <strain evidence="2 3">502str22</strain>
    </source>
</reference>
<feature type="domain" description="NAD(P)-binding" evidence="1">
    <location>
        <begin position="18"/>
        <end position="157"/>
    </location>
</feature>
<evidence type="ECO:0000313" key="2">
    <source>
        <dbReference type="EMBL" id="QVM85248.1"/>
    </source>
</evidence>
<name>A0ABX8E7Z4_9SPHN</name>
<dbReference type="InterPro" id="IPR051207">
    <property type="entry name" value="ComplexI_NDUFA9_subunit"/>
</dbReference>
<evidence type="ECO:0000259" key="1">
    <source>
        <dbReference type="Pfam" id="PF13460"/>
    </source>
</evidence>
<gene>
    <name evidence="2" type="ORF">HT578_17505</name>
</gene>
<dbReference type="RefSeq" id="WP_039388671.1">
    <property type="nucleotide sequence ID" value="NZ_CP054856.1"/>
</dbReference>